<evidence type="ECO:0000313" key="3">
    <source>
        <dbReference type="EMBL" id="GIQ89398.1"/>
    </source>
</evidence>
<feature type="compositionally biased region" description="Polar residues" evidence="1">
    <location>
        <begin position="203"/>
        <end position="215"/>
    </location>
</feature>
<feature type="region of interest" description="Disordered" evidence="1">
    <location>
        <begin position="1"/>
        <end position="22"/>
    </location>
</feature>
<dbReference type="Pfam" id="PF03457">
    <property type="entry name" value="HA"/>
    <property type="match status" value="1"/>
</dbReference>
<comment type="caution">
    <text evidence="3">The sequence shown here is derived from an EMBL/GenBank/DDBJ whole genome shotgun (WGS) entry which is preliminary data.</text>
</comment>
<accession>A0A9K3GNH7</accession>
<proteinExistence type="predicted"/>
<evidence type="ECO:0000313" key="4">
    <source>
        <dbReference type="Proteomes" id="UP000265618"/>
    </source>
</evidence>
<feature type="region of interest" description="Disordered" evidence="1">
    <location>
        <begin position="39"/>
        <end position="224"/>
    </location>
</feature>
<evidence type="ECO:0000259" key="2">
    <source>
        <dbReference type="Pfam" id="PF03457"/>
    </source>
</evidence>
<sequence>MAKELFQQRNSNRDRVEREQGVQEHILKQEAEIVHLRALLQDQQQPSPPRRKRAAVEQPESKVASDRDRETDTPPTTSTQAQGDSLGETENGSSSVGCTTPLGVEIVASDKETTARHKRDKVASAVTDQTSETESHESTDEDTEDSAAGGDVVLMDGESEESEWEGSECSSSEEESDKGETDTLPKSVLISKNPETVALDTPPTETVVSPHTPQLGQHGAARDVTLPDISRDTSLPFSQDDRWQSRLAEVREYLASHDHWPSSRSCALGKWVTRQRRLRRKGILHSGRVAALDEIGID</sequence>
<feature type="compositionally biased region" description="Basic and acidic residues" evidence="1">
    <location>
        <begin position="11"/>
        <end position="22"/>
    </location>
</feature>
<feature type="compositionally biased region" description="Acidic residues" evidence="1">
    <location>
        <begin position="157"/>
        <end position="177"/>
    </location>
</feature>
<dbReference type="Gene3D" id="6.10.140.530">
    <property type="match status" value="1"/>
</dbReference>
<feature type="compositionally biased region" description="Basic and acidic residues" evidence="1">
    <location>
        <begin position="59"/>
        <end position="72"/>
    </location>
</feature>
<keyword evidence="4" id="KW-1185">Reference proteome</keyword>
<evidence type="ECO:0000256" key="1">
    <source>
        <dbReference type="SAM" id="MobiDB-lite"/>
    </source>
</evidence>
<gene>
    <name evidence="3" type="ORF">KIPB_011850</name>
</gene>
<feature type="domain" description="Helicase-associated" evidence="2">
    <location>
        <begin position="239"/>
        <end position="296"/>
    </location>
</feature>
<dbReference type="AlphaFoldDB" id="A0A9K3GNH7"/>
<protein>
    <recommendedName>
        <fullName evidence="2">Helicase-associated domain-containing protein</fullName>
    </recommendedName>
</protein>
<dbReference type="EMBL" id="BDIP01004999">
    <property type="protein sequence ID" value="GIQ89398.1"/>
    <property type="molecule type" value="Genomic_DNA"/>
</dbReference>
<reference evidence="3 4" key="1">
    <citation type="journal article" date="2018" name="PLoS ONE">
        <title>The draft genome of Kipferlia bialata reveals reductive genome evolution in fornicate parasites.</title>
        <authorList>
            <person name="Tanifuji G."/>
            <person name="Takabayashi S."/>
            <person name="Kume K."/>
            <person name="Takagi M."/>
            <person name="Nakayama T."/>
            <person name="Kamikawa R."/>
            <person name="Inagaki Y."/>
            <person name="Hashimoto T."/>
        </authorList>
    </citation>
    <scope>NUCLEOTIDE SEQUENCE [LARGE SCALE GENOMIC DNA]</scope>
    <source>
        <strain evidence="3">NY0173</strain>
    </source>
</reference>
<feature type="compositionally biased region" description="Polar residues" evidence="1">
    <location>
        <begin position="80"/>
        <end position="98"/>
    </location>
</feature>
<dbReference type="InterPro" id="IPR005114">
    <property type="entry name" value="Helicase_assoc"/>
</dbReference>
<dbReference type="Proteomes" id="UP000265618">
    <property type="component" value="Unassembled WGS sequence"/>
</dbReference>
<organism evidence="3 4">
    <name type="scientific">Kipferlia bialata</name>
    <dbReference type="NCBI Taxonomy" id="797122"/>
    <lineage>
        <taxon>Eukaryota</taxon>
        <taxon>Metamonada</taxon>
        <taxon>Carpediemonas-like organisms</taxon>
        <taxon>Kipferlia</taxon>
    </lineage>
</organism>
<name>A0A9K3GNH7_9EUKA</name>